<name>A0AAV0NTL2_9ROSI</name>
<dbReference type="EMBL" id="CAMGYJ010000008">
    <property type="protein sequence ID" value="CAI0461964.1"/>
    <property type="molecule type" value="Genomic_DNA"/>
</dbReference>
<protein>
    <submittedName>
        <fullName evidence="1">Uncharacterized protein</fullName>
    </submittedName>
</protein>
<evidence type="ECO:0000313" key="2">
    <source>
        <dbReference type="Proteomes" id="UP001154282"/>
    </source>
</evidence>
<gene>
    <name evidence="1" type="ORF">LITE_LOCUS35157</name>
</gene>
<evidence type="ECO:0000313" key="1">
    <source>
        <dbReference type="EMBL" id="CAI0461964.1"/>
    </source>
</evidence>
<keyword evidence="2" id="KW-1185">Reference proteome</keyword>
<organism evidence="1 2">
    <name type="scientific">Linum tenue</name>
    <dbReference type="NCBI Taxonomy" id="586396"/>
    <lineage>
        <taxon>Eukaryota</taxon>
        <taxon>Viridiplantae</taxon>
        <taxon>Streptophyta</taxon>
        <taxon>Embryophyta</taxon>
        <taxon>Tracheophyta</taxon>
        <taxon>Spermatophyta</taxon>
        <taxon>Magnoliopsida</taxon>
        <taxon>eudicotyledons</taxon>
        <taxon>Gunneridae</taxon>
        <taxon>Pentapetalae</taxon>
        <taxon>rosids</taxon>
        <taxon>fabids</taxon>
        <taxon>Malpighiales</taxon>
        <taxon>Linaceae</taxon>
        <taxon>Linum</taxon>
    </lineage>
</organism>
<reference evidence="1" key="1">
    <citation type="submission" date="2022-08" db="EMBL/GenBank/DDBJ databases">
        <authorList>
            <person name="Gutierrez-Valencia J."/>
        </authorList>
    </citation>
    <scope>NUCLEOTIDE SEQUENCE</scope>
</reference>
<sequence length="10" mass="1274">MIRQRQKVSQ</sequence>
<dbReference type="Proteomes" id="UP001154282">
    <property type="component" value="Unassembled WGS sequence"/>
</dbReference>
<comment type="caution">
    <text evidence="1">The sequence shown here is derived from an EMBL/GenBank/DDBJ whole genome shotgun (WGS) entry which is preliminary data.</text>
</comment>
<proteinExistence type="predicted"/>
<accession>A0AAV0NTL2</accession>